<sequence length="392" mass="44337">MLFHEPITSEYKDVVSPNVDTVYCTAWLDLSQNPVVLIVPDTNDRYYVVQIMDAYSNTFSSIGRRTTGTKAGKFAILGPDWKGVLLSGLKAVKSPTNTAWVIVRVLSKGKDDEEEAIKILKQFALTSLDENSSPHVIKTANELLLKNKVEDLSAIDFFKTMTDLMVLNPTTDNESFEKEFEHIGINRVYGFDASKLHPDTIAGLIRAAKDAFVIISNSQEEVNPRFNNGWMIYTGIGAYGDQFLKRAFVAYMGLGANVDEEAICPRTFTDDQGNQLNGKYNYVLHFDKDQLPPVEAFWSVTMYDKDFHLVENDIKRYAIADYTPGIEYNDDGSLDIYIQNSQPTNHKSNWLPAPKDDFNLLLRLYQPSDKILNGTYEVPGVKRVTDNNPYIY</sequence>
<evidence type="ECO:0000259" key="1">
    <source>
        <dbReference type="Pfam" id="PF06742"/>
    </source>
</evidence>
<comment type="caution">
    <text evidence="3">The sequence shown here is derived from an EMBL/GenBank/DDBJ whole genome shotgun (WGS) entry which is preliminary data.</text>
</comment>
<dbReference type="PANTHER" id="PTHR36509">
    <property type="entry name" value="BLL3101 PROTEIN"/>
    <property type="match status" value="1"/>
</dbReference>
<dbReference type="RefSeq" id="WP_106024813.1">
    <property type="nucleotide sequence ID" value="NZ_PVXN01000068.1"/>
</dbReference>
<feature type="domain" description="DUF1254" evidence="2">
    <location>
        <begin position="4"/>
        <end position="126"/>
    </location>
</feature>
<protein>
    <recommendedName>
        <fullName evidence="5">DUF1254 domain-containing protein</fullName>
    </recommendedName>
</protein>
<dbReference type="InterPro" id="IPR010621">
    <property type="entry name" value="DUF1214"/>
</dbReference>
<reference evidence="3 4" key="1">
    <citation type="submission" date="2018-03" db="EMBL/GenBank/DDBJ databases">
        <title>Genome sequence of Clostridium thermopalmarium DSM 5974.</title>
        <authorList>
            <person name="Poehlein A."/>
            <person name="Daniel R."/>
        </authorList>
    </citation>
    <scope>NUCLEOTIDE SEQUENCE [LARGE SCALE GENOMIC DNA]</scope>
    <source>
        <strain evidence="3 4">DSM 5974</strain>
    </source>
</reference>
<dbReference type="AlphaFoldDB" id="A0A2T0AKL5"/>
<gene>
    <name evidence="3" type="ORF">CPAL_26400</name>
</gene>
<evidence type="ECO:0000313" key="3">
    <source>
        <dbReference type="EMBL" id="PRR69122.1"/>
    </source>
</evidence>
<dbReference type="InterPro" id="IPR037049">
    <property type="entry name" value="DUF1214_C_sf"/>
</dbReference>
<dbReference type="PANTHER" id="PTHR36509:SF2">
    <property type="entry name" value="BLL3101 PROTEIN"/>
    <property type="match status" value="1"/>
</dbReference>
<dbReference type="Proteomes" id="UP000239614">
    <property type="component" value="Unassembled WGS sequence"/>
</dbReference>
<proteinExistence type="predicted"/>
<keyword evidence="4" id="KW-1185">Reference proteome</keyword>
<dbReference type="Gene3D" id="2.60.120.600">
    <property type="entry name" value="Domain of unknown function DUF1214, C-terminal domain"/>
    <property type="match status" value="1"/>
</dbReference>
<name>A0A2T0AKL5_9CLOT</name>
<dbReference type="InterPro" id="IPR010679">
    <property type="entry name" value="DUF1254"/>
</dbReference>
<dbReference type="InterPro" id="IPR037050">
    <property type="entry name" value="DUF1254_sf"/>
</dbReference>
<dbReference type="Gene3D" id="2.60.40.1610">
    <property type="entry name" value="Domain of unknown function DUF1254"/>
    <property type="match status" value="1"/>
</dbReference>
<dbReference type="Pfam" id="PF06863">
    <property type="entry name" value="DUF1254"/>
    <property type="match status" value="1"/>
</dbReference>
<accession>A0A2T0AKL5</accession>
<evidence type="ECO:0000313" key="4">
    <source>
        <dbReference type="Proteomes" id="UP000239614"/>
    </source>
</evidence>
<feature type="domain" description="DUF1214" evidence="1">
    <location>
        <begin position="261"/>
        <end position="368"/>
    </location>
</feature>
<evidence type="ECO:0000259" key="2">
    <source>
        <dbReference type="Pfam" id="PF06863"/>
    </source>
</evidence>
<evidence type="ECO:0008006" key="5">
    <source>
        <dbReference type="Google" id="ProtNLM"/>
    </source>
</evidence>
<dbReference type="Pfam" id="PF06742">
    <property type="entry name" value="DUF1214"/>
    <property type="match status" value="1"/>
</dbReference>
<dbReference type="SUPFAM" id="SSF160935">
    <property type="entry name" value="VPA0735-like"/>
    <property type="match status" value="1"/>
</dbReference>
<dbReference type="EMBL" id="PVXN01000068">
    <property type="protein sequence ID" value="PRR69122.1"/>
    <property type="molecule type" value="Genomic_DNA"/>
</dbReference>
<organism evidence="3 4">
    <name type="scientific">Clostridium thermopalmarium DSM 5974</name>
    <dbReference type="NCBI Taxonomy" id="1121340"/>
    <lineage>
        <taxon>Bacteria</taxon>
        <taxon>Bacillati</taxon>
        <taxon>Bacillota</taxon>
        <taxon>Clostridia</taxon>
        <taxon>Eubacteriales</taxon>
        <taxon>Clostridiaceae</taxon>
        <taxon>Clostridium</taxon>
    </lineage>
</organism>